<evidence type="ECO:0000313" key="2">
    <source>
        <dbReference type="EMBL" id="GGR04269.1"/>
    </source>
</evidence>
<comment type="caution">
    <text evidence="2">The sequence shown here is derived from an EMBL/GenBank/DDBJ whole genome shotgun (WGS) entry which is preliminary data.</text>
</comment>
<gene>
    <name evidence="2" type="ORF">GCM10010280_60300</name>
</gene>
<keyword evidence="3" id="KW-1185">Reference proteome</keyword>
<sequence>MRPYPVFHRLLFALTGASPTRLDGRISDLQATTAQHPLVTALAREVPLAAAVHEDLEQHSPTHNAWTPMTGDTPRPLTDL</sequence>
<dbReference type="Proteomes" id="UP000656732">
    <property type="component" value="Unassembled WGS sequence"/>
</dbReference>
<reference evidence="2" key="1">
    <citation type="journal article" date="2014" name="Int. J. Syst. Evol. Microbiol.">
        <title>Complete genome sequence of Corynebacterium casei LMG S-19264T (=DSM 44701T), isolated from a smear-ripened cheese.</title>
        <authorList>
            <consortium name="US DOE Joint Genome Institute (JGI-PGF)"/>
            <person name="Walter F."/>
            <person name="Albersmeier A."/>
            <person name="Kalinowski J."/>
            <person name="Ruckert C."/>
        </authorList>
    </citation>
    <scope>NUCLEOTIDE SEQUENCE</scope>
    <source>
        <strain evidence="2">JCM 4403</strain>
    </source>
</reference>
<protein>
    <submittedName>
        <fullName evidence="2">Uncharacterized protein</fullName>
    </submittedName>
</protein>
<accession>A0A918F4P1</accession>
<proteinExistence type="predicted"/>
<name>A0A918F4P1_9ACTN</name>
<dbReference type="EMBL" id="BMTU01000017">
    <property type="protein sequence ID" value="GGR04269.1"/>
    <property type="molecule type" value="Genomic_DNA"/>
</dbReference>
<dbReference type="AlphaFoldDB" id="A0A918F4P1"/>
<evidence type="ECO:0000313" key="3">
    <source>
        <dbReference type="Proteomes" id="UP000656732"/>
    </source>
</evidence>
<organism evidence="2 3">
    <name type="scientific">Streptomyces pilosus</name>
    <dbReference type="NCBI Taxonomy" id="28893"/>
    <lineage>
        <taxon>Bacteria</taxon>
        <taxon>Bacillati</taxon>
        <taxon>Actinomycetota</taxon>
        <taxon>Actinomycetes</taxon>
        <taxon>Kitasatosporales</taxon>
        <taxon>Streptomycetaceae</taxon>
        <taxon>Streptomyces</taxon>
    </lineage>
</organism>
<evidence type="ECO:0000256" key="1">
    <source>
        <dbReference type="SAM" id="MobiDB-lite"/>
    </source>
</evidence>
<reference evidence="2" key="2">
    <citation type="submission" date="2020-09" db="EMBL/GenBank/DDBJ databases">
        <authorList>
            <person name="Sun Q."/>
            <person name="Ohkuma M."/>
        </authorList>
    </citation>
    <scope>NUCLEOTIDE SEQUENCE</scope>
    <source>
        <strain evidence="2">JCM 4403</strain>
    </source>
</reference>
<feature type="region of interest" description="Disordered" evidence="1">
    <location>
        <begin position="57"/>
        <end position="80"/>
    </location>
</feature>